<dbReference type="CDD" id="cd00371">
    <property type="entry name" value="HMA"/>
    <property type="match status" value="1"/>
</dbReference>
<reference evidence="3 4" key="1">
    <citation type="submission" date="2024-04" db="EMBL/GenBank/DDBJ databases">
        <title>Flavobacterium sp. DGU11 16S ribosomal RNA gene Genome sequencing and assembly.</title>
        <authorList>
            <person name="Park S."/>
        </authorList>
    </citation>
    <scope>NUCLEOTIDE SEQUENCE [LARGE SCALE GENOMIC DNA]</scope>
    <source>
        <strain evidence="3 4">DGU11</strain>
    </source>
</reference>
<organism evidence="3 4">
    <name type="scientific">Flavobacterium arundinis</name>
    <dbReference type="NCBI Taxonomy" id="3139143"/>
    <lineage>
        <taxon>Bacteria</taxon>
        <taxon>Pseudomonadati</taxon>
        <taxon>Bacteroidota</taxon>
        <taxon>Flavobacteriia</taxon>
        <taxon>Flavobacteriales</taxon>
        <taxon>Flavobacteriaceae</taxon>
        <taxon>Flavobacterium</taxon>
    </lineage>
</organism>
<evidence type="ECO:0000313" key="3">
    <source>
        <dbReference type="EMBL" id="MEL1243834.1"/>
    </source>
</evidence>
<keyword evidence="4" id="KW-1185">Reference proteome</keyword>
<dbReference type="Gene3D" id="3.30.70.100">
    <property type="match status" value="1"/>
</dbReference>
<keyword evidence="1" id="KW-0479">Metal-binding</keyword>
<dbReference type="PROSITE" id="PS01047">
    <property type="entry name" value="HMA_1"/>
    <property type="match status" value="1"/>
</dbReference>
<gene>
    <name evidence="3" type="ORF">AAEO56_06130</name>
</gene>
<dbReference type="InterPro" id="IPR036163">
    <property type="entry name" value="HMA_dom_sf"/>
</dbReference>
<evidence type="ECO:0000313" key="4">
    <source>
        <dbReference type="Proteomes" id="UP001464555"/>
    </source>
</evidence>
<dbReference type="RefSeq" id="WP_341696152.1">
    <property type="nucleotide sequence ID" value="NZ_JBBYHR010000003.1"/>
</dbReference>
<dbReference type="Proteomes" id="UP001464555">
    <property type="component" value="Unassembled WGS sequence"/>
</dbReference>
<accession>A0ABU9HVM6</accession>
<dbReference type="InterPro" id="IPR017969">
    <property type="entry name" value="Heavy-metal-associated_CS"/>
</dbReference>
<dbReference type="PROSITE" id="PS50846">
    <property type="entry name" value="HMA_2"/>
    <property type="match status" value="1"/>
</dbReference>
<sequence length="87" mass="9405">MEQLFVVENIKCGGCENTIKKALKKIPQVEDVVITLETGTIKITGTAHRDVIVNKLHVLGYPQKGENSFVSKAKSYLSCAIGKATAS</sequence>
<dbReference type="SUPFAM" id="SSF55008">
    <property type="entry name" value="HMA, heavy metal-associated domain"/>
    <property type="match status" value="1"/>
</dbReference>
<dbReference type="EMBL" id="JBBYHR010000003">
    <property type="protein sequence ID" value="MEL1243834.1"/>
    <property type="molecule type" value="Genomic_DNA"/>
</dbReference>
<dbReference type="InterPro" id="IPR006121">
    <property type="entry name" value="HMA_dom"/>
</dbReference>
<evidence type="ECO:0000256" key="1">
    <source>
        <dbReference type="ARBA" id="ARBA00022723"/>
    </source>
</evidence>
<feature type="domain" description="HMA" evidence="2">
    <location>
        <begin position="1"/>
        <end position="64"/>
    </location>
</feature>
<proteinExistence type="predicted"/>
<comment type="caution">
    <text evidence="3">The sequence shown here is derived from an EMBL/GenBank/DDBJ whole genome shotgun (WGS) entry which is preliminary data.</text>
</comment>
<dbReference type="Pfam" id="PF00403">
    <property type="entry name" value="HMA"/>
    <property type="match status" value="1"/>
</dbReference>
<protein>
    <submittedName>
        <fullName evidence="3">Heavy-metal-associated domain-containing protein</fullName>
    </submittedName>
</protein>
<evidence type="ECO:0000259" key="2">
    <source>
        <dbReference type="PROSITE" id="PS50846"/>
    </source>
</evidence>
<name>A0ABU9HVM6_9FLAO</name>